<dbReference type="SUPFAM" id="SSF52980">
    <property type="entry name" value="Restriction endonuclease-like"/>
    <property type="match status" value="1"/>
</dbReference>
<feature type="domain" description="OLD protein-like TOPRIM" evidence="2">
    <location>
        <begin position="197"/>
        <end position="263"/>
    </location>
</feature>
<dbReference type="EMBL" id="JAPEUL010000004">
    <property type="protein sequence ID" value="MCW4628295.1"/>
    <property type="molecule type" value="Genomic_DNA"/>
</dbReference>
<evidence type="ECO:0000259" key="2">
    <source>
        <dbReference type="Pfam" id="PF20469"/>
    </source>
</evidence>
<evidence type="ECO:0000259" key="1">
    <source>
        <dbReference type="Pfam" id="PF04471"/>
    </source>
</evidence>
<dbReference type="Pfam" id="PF04471">
    <property type="entry name" value="Mrr_cat"/>
    <property type="match status" value="1"/>
</dbReference>
<feature type="domain" description="Restriction endonuclease type IV Mrr" evidence="1">
    <location>
        <begin position="26"/>
        <end position="127"/>
    </location>
</feature>
<gene>
    <name evidence="3" type="ORF">ONZ52_04370</name>
</gene>
<keyword evidence="3" id="KW-0378">Hydrolase</keyword>
<organism evidence="3 4">
    <name type="scientific">Marinomonas rhodophyticola</name>
    <dbReference type="NCBI Taxonomy" id="2992803"/>
    <lineage>
        <taxon>Bacteria</taxon>
        <taxon>Pseudomonadati</taxon>
        <taxon>Pseudomonadota</taxon>
        <taxon>Gammaproteobacteria</taxon>
        <taxon>Oceanospirillales</taxon>
        <taxon>Oceanospirillaceae</taxon>
        <taxon>Marinomonas</taxon>
    </lineage>
</organism>
<dbReference type="InterPro" id="IPR011335">
    <property type="entry name" value="Restrct_endonuc-II-like"/>
</dbReference>
<dbReference type="InterPro" id="IPR034139">
    <property type="entry name" value="TOPRIM_OLD"/>
</dbReference>
<keyword evidence="3" id="KW-0540">Nuclease</keyword>
<accession>A0ABT3KCM6</accession>
<dbReference type="EC" id="3.1.21.-" evidence="3"/>
<dbReference type="GO" id="GO:0016787">
    <property type="term" value="F:hydrolase activity"/>
    <property type="evidence" value="ECO:0007669"/>
    <property type="project" value="UniProtKB-KW"/>
</dbReference>
<reference evidence="3" key="1">
    <citation type="submission" date="2022-11" db="EMBL/GenBank/DDBJ databases">
        <title>Marinomonas sp. nov., isolated from marine algae.</title>
        <authorList>
            <person name="Choi D.G."/>
            <person name="Kim J.M."/>
            <person name="Lee J.K."/>
            <person name="Baek J.H."/>
            <person name="Jeon C.O."/>
        </authorList>
    </citation>
    <scope>NUCLEOTIDE SEQUENCE</scope>
    <source>
        <strain evidence="3">KJ51-3</strain>
    </source>
</reference>
<proteinExistence type="predicted"/>
<name>A0ABT3KCM6_9GAMM</name>
<dbReference type="GO" id="GO:0004519">
    <property type="term" value="F:endonuclease activity"/>
    <property type="evidence" value="ECO:0007669"/>
    <property type="project" value="UniProtKB-KW"/>
</dbReference>
<evidence type="ECO:0000313" key="4">
    <source>
        <dbReference type="Proteomes" id="UP001431181"/>
    </source>
</evidence>
<dbReference type="InterPro" id="IPR007560">
    <property type="entry name" value="Restrct_endonuc_IV_Mrr"/>
</dbReference>
<dbReference type="Pfam" id="PF20469">
    <property type="entry name" value="OLD-like_TOPRIM"/>
    <property type="match status" value="1"/>
</dbReference>
<dbReference type="Proteomes" id="UP001431181">
    <property type="component" value="Unassembled WGS sequence"/>
</dbReference>
<comment type="caution">
    <text evidence="3">The sequence shown here is derived from an EMBL/GenBank/DDBJ whole genome shotgun (WGS) entry which is preliminary data.</text>
</comment>
<keyword evidence="3" id="KW-0255">Endonuclease</keyword>
<protein>
    <submittedName>
        <fullName evidence="3">Restriction endonuclease</fullName>
        <ecNumber evidence="3">3.1.21.-</ecNumber>
    </submittedName>
</protein>
<keyword evidence="4" id="KW-1185">Reference proteome</keyword>
<evidence type="ECO:0000313" key="3">
    <source>
        <dbReference type="EMBL" id="MCW4628295.1"/>
    </source>
</evidence>
<dbReference type="RefSeq" id="WP_265217506.1">
    <property type="nucleotide sequence ID" value="NZ_JAPEUL010000004.1"/>
</dbReference>
<sequence length="345" mass="38892">MDFREKYKELLEPADDAPPTWYRKRGYAFEEILKSCLEHEQLDPRASFKAEGEQIDGSFFLDGSVFLLEAKWHKNELPASAIYQFKGKVDGKLAGTIGVFISMSGYSKDAVDALTLGKSLNVILFGKEDIDAAIIGGSSFRSVLKSKLRIAAEEGVVYHSTEMEQVSKDGQTIIEAFTYDSRSSMLVKQDLNFEANSDLVIVCEGTTDRELLSLLATKILNKFGLTKKINIIVAMGKMTIPRVANAASNIITNAPVLIVTDSDNDIGKTRDMLNRGVELDSWRCSIPDPEIESWLGLDHPKEFRRRYRGTEMREMLTKLVNDLDLEELSERDESFKTFYDWIKNA</sequence>